<protein>
    <recommendedName>
        <fullName evidence="1">Rab-GAP TBC domain-containing protein</fullName>
    </recommendedName>
</protein>
<dbReference type="InterPro" id="IPR035969">
    <property type="entry name" value="Rab-GAP_TBC_sf"/>
</dbReference>
<dbReference type="InterPro" id="IPR000195">
    <property type="entry name" value="Rab-GAP-TBC_dom"/>
</dbReference>
<reference evidence="2" key="1">
    <citation type="submission" date="2023-07" db="EMBL/GenBank/DDBJ databases">
        <authorList>
            <consortium name="AG Swart"/>
            <person name="Singh M."/>
            <person name="Singh A."/>
            <person name="Seah K."/>
            <person name="Emmerich C."/>
        </authorList>
    </citation>
    <scope>NUCLEOTIDE SEQUENCE</scope>
    <source>
        <strain evidence="2">DP1</strain>
    </source>
</reference>
<proteinExistence type="predicted"/>
<dbReference type="PROSITE" id="PS50086">
    <property type="entry name" value="TBC_RABGAP"/>
    <property type="match status" value="1"/>
</dbReference>
<accession>A0AAD1TZ07</accession>
<name>A0AAD1TZ07_EUPCR</name>
<gene>
    <name evidence="2" type="ORF">ECRASSUSDP1_LOCUS244</name>
</gene>
<dbReference type="InterPro" id="IPR050302">
    <property type="entry name" value="Rab_GAP_TBC_domain"/>
</dbReference>
<evidence type="ECO:0000259" key="1">
    <source>
        <dbReference type="PROSITE" id="PS50086"/>
    </source>
</evidence>
<dbReference type="PANTHER" id="PTHR47219:SF6">
    <property type="entry name" value="RAB GTPASE-ACTIVATING PROTEIN 1"/>
    <property type="match status" value="1"/>
</dbReference>
<dbReference type="EMBL" id="CAMPGE010000227">
    <property type="protein sequence ID" value="CAI2358960.1"/>
    <property type="molecule type" value="Genomic_DNA"/>
</dbReference>
<dbReference type="GO" id="GO:0031267">
    <property type="term" value="F:small GTPase binding"/>
    <property type="evidence" value="ECO:0007669"/>
    <property type="project" value="TreeGrafter"/>
</dbReference>
<dbReference type="AlphaFoldDB" id="A0AAD1TZ07"/>
<dbReference type="Pfam" id="PF00566">
    <property type="entry name" value="RabGAP-TBC"/>
    <property type="match status" value="1"/>
</dbReference>
<keyword evidence="3" id="KW-1185">Reference proteome</keyword>
<feature type="domain" description="Rab-GAP TBC" evidence="1">
    <location>
        <begin position="372"/>
        <end position="533"/>
    </location>
</feature>
<dbReference type="Proteomes" id="UP001295684">
    <property type="component" value="Unassembled WGS sequence"/>
</dbReference>
<dbReference type="SMART" id="SM00164">
    <property type="entry name" value="TBC"/>
    <property type="match status" value="1"/>
</dbReference>
<sequence length="618" mass="70742">MIEQLRLRRKKISASSKVQKSHSGKLFKQIMKMPRNKIQIRLSSRDASRENAKGDDSNYVDDMDENIGVITPQNIGCKVFKSKDYRTGRLPFRLHTSKSNKSLNNAVISSFSSLYEQNLKVRKDEETKLCEPHKNKSFAIKETMEDHNSDSEESNCEDVEPAFKNFPETLQLNNPLSQNLMEKKFSETLQSTRLNQLYNTSDSSSPIKRKNTDSSRHNLVFGRKIVQKVSIIATSSHKDKVDTINQLPKFPEAKITRITRECYGRLLSDLGLSGSSSKGTLENSSLNVVIDRAKLLKVLSRCDTSQLPPSICHCTPGDHGYGCENSEEWVLKVIENEDSSLSSLSESDFDEFFDYKKVSEQYETCKVFAFGKVHSAVNYEANDKFLKDFMRDISRTFCSYNLFKHTNILAKFLNVILAIHQKYPEMEYIQGLNFIVASLCLHCNEPMAFWLFCNLSENLQLGYYYSNIDQILKMANDTILELKLKKSKTPMGKNTFKNNHLDSFAATWALSLMSHAVPLEYSEMLWEKLFDSGWEGFKIIIDAILQVLKPQLSKYCKFKRSGKKTILVCSNLAGMTKVLGKLNKPPKSKEYAIEYEVSEHSSECFQLWEAIKCKLLDD</sequence>
<dbReference type="SUPFAM" id="SSF47923">
    <property type="entry name" value="Ypt/Rab-GAP domain of gyp1p"/>
    <property type="match status" value="1"/>
</dbReference>
<dbReference type="GO" id="GO:0005096">
    <property type="term" value="F:GTPase activator activity"/>
    <property type="evidence" value="ECO:0007669"/>
    <property type="project" value="TreeGrafter"/>
</dbReference>
<comment type="caution">
    <text evidence="2">The sequence shown here is derived from an EMBL/GenBank/DDBJ whole genome shotgun (WGS) entry which is preliminary data.</text>
</comment>
<organism evidence="2 3">
    <name type="scientific">Euplotes crassus</name>
    <dbReference type="NCBI Taxonomy" id="5936"/>
    <lineage>
        <taxon>Eukaryota</taxon>
        <taxon>Sar</taxon>
        <taxon>Alveolata</taxon>
        <taxon>Ciliophora</taxon>
        <taxon>Intramacronucleata</taxon>
        <taxon>Spirotrichea</taxon>
        <taxon>Hypotrichia</taxon>
        <taxon>Euplotida</taxon>
        <taxon>Euplotidae</taxon>
        <taxon>Moneuplotes</taxon>
    </lineage>
</organism>
<evidence type="ECO:0000313" key="3">
    <source>
        <dbReference type="Proteomes" id="UP001295684"/>
    </source>
</evidence>
<dbReference type="PANTHER" id="PTHR47219">
    <property type="entry name" value="RAB GTPASE-ACTIVATING PROTEIN 1-LIKE"/>
    <property type="match status" value="1"/>
</dbReference>
<dbReference type="Gene3D" id="1.10.8.270">
    <property type="entry name" value="putative rabgap domain of human tbc1 domain family member 14 like domains"/>
    <property type="match status" value="1"/>
</dbReference>
<evidence type="ECO:0000313" key="2">
    <source>
        <dbReference type="EMBL" id="CAI2358960.1"/>
    </source>
</evidence>